<dbReference type="SMART" id="SM00385">
    <property type="entry name" value="CYCLIN"/>
    <property type="match status" value="2"/>
</dbReference>
<feature type="domain" description="Cyclin-like" evidence="3">
    <location>
        <begin position="36"/>
        <end position="136"/>
    </location>
</feature>
<dbReference type="Pfam" id="PF00134">
    <property type="entry name" value="Cyclin_N"/>
    <property type="match status" value="1"/>
</dbReference>
<organism evidence="4 5">
    <name type="scientific">Laccaria amethystina LaAM-08-1</name>
    <dbReference type="NCBI Taxonomy" id="1095629"/>
    <lineage>
        <taxon>Eukaryota</taxon>
        <taxon>Fungi</taxon>
        <taxon>Dikarya</taxon>
        <taxon>Basidiomycota</taxon>
        <taxon>Agaricomycotina</taxon>
        <taxon>Agaricomycetes</taxon>
        <taxon>Agaricomycetidae</taxon>
        <taxon>Agaricales</taxon>
        <taxon>Agaricineae</taxon>
        <taxon>Hydnangiaceae</taxon>
        <taxon>Laccaria</taxon>
    </lineage>
</organism>
<feature type="compositionally biased region" description="Pro residues" evidence="2">
    <location>
        <begin position="223"/>
        <end position="233"/>
    </location>
</feature>
<reference evidence="4 5" key="1">
    <citation type="submission" date="2014-04" db="EMBL/GenBank/DDBJ databases">
        <authorList>
            <consortium name="DOE Joint Genome Institute"/>
            <person name="Kuo A."/>
            <person name="Kohler A."/>
            <person name="Nagy L.G."/>
            <person name="Floudas D."/>
            <person name="Copeland A."/>
            <person name="Barry K.W."/>
            <person name="Cichocki N."/>
            <person name="Veneault-Fourrey C."/>
            <person name="LaButti K."/>
            <person name="Lindquist E.A."/>
            <person name="Lipzen A."/>
            <person name="Lundell T."/>
            <person name="Morin E."/>
            <person name="Murat C."/>
            <person name="Sun H."/>
            <person name="Tunlid A."/>
            <person name="Henrissat B."/>
            <person name="Grigoriev I.V."/>
            <person name="Hibbett D.S."/>
            <person name="Martin F."/>
            <person name="Nordberg H.P."/>
            <person name="Cantor M.N."/>
            <person name="Hua S.X."/>
        </authorList>
    </citation>
    <scope>NUCLEOTIDE SEQUENCE [LARGE SCALE GENOMIC DNA]</scope>
    <source>
        <strain evidence="4 5">LaAM-08-1</strain>
    </source>
</reference>
<dbReference type="SUPFAM" id="SSF47954">
    <property type="entry name" value="Cyclin-like"/>
    <property type="match status" value="2"/>
</dbReference>
<comment type="similarity">
    <text evidence="1">Belongs to the cyclin family.</text>
</comment>
<gene>
    <name evidence="4" type="ORF">K443DRAFT_672185</name>
</gene>
<evidence type="ECO:0000313" key="4">
    <source>
        <dbReference type="EMBL" id="KIK08655.1"/>
    </source>
</evidence>
<proteinExistence type="inferred from homology"/>
<keyword evidence="5" id="KW-1185">Reference proteome</keyword>
<dbReference type="STRING" id="1095629.A0A0C9X8W1"/>
<name>A0A0C9X8W1_9AGAR</name>
<dbReference type="Gene3D" id="1.10.472.10">
    <property type="entry name" value="Cyclin-like"/>
    <property type="match status" value="2"/>
</dbReference>
<evidence type="ECO:0000256" key="1">
    <source>
        <dbReference type="RuleBase" id="RU000383"/>
    </source>
</evidence>
<dbReference type="InterPro" id="IPR006671">
    <property type="entry name" value="Cyclin_N"/>
</dbReference>
<dbReference type="Proteomes" id="UP000054477">
    <property type="component" value="Unassembled WGS sequence"/>
</dbReference>
<evidence type="ECO:0000313" key="5">
    <source>
        <dbReference type="Proteomes" id="UP000054477"/>
    </source>
</evidence>
<dbReference type="CDD" id="cd20546">
    <property type="entry name" value="CYCLIN_SpCG1C_ScCTK2-like_rpt2"/>
    <property type="match status" value="1"/>
</dbReference>
<dbReference type="InterPro" id="IPR043198">
    <property type="entry name" value="Cyclin/Ssn8"/>
</dbReference>
<sequence>MTSNISQWLFPISAFQATPSTCSLEKELYDRARGIEFLFRLGSSLGLPTSAMCTSATWFHRFYMRFSMEDFHRQDVAASCIFLATKTEECGRKLRDVARIYEAKILNCDITKVAVDSPEVDERQAAILLTEEVLLEALCFDFDIESPHAELVELFETCEGDSEVQEYAWSLAHDSYRTPMCVIFPPKIIATACYVLAQRISDGPNSLSLDARISASSPSSHLPTPPSHKPPSPDASRLAIESHPFSESELSCISEALNILLEFYKAQDVNSTYPYLSSIVDVSPPSTQLSRPRFFIPVSQINLPEINASVQQHLQEAPERTPLSSYGGQTPETNPSKFAARVKTLG</sequence>
<dbReference type="GO" id="GO:0016538">
    <property type="term" value="F:cyclin-dependent protein serine/threonine kinase regulator activity"/>
    <property type="evidence" value="ECO:0007669"/>
    <property type="project" value="InterPro"/>
</dbReference>
<feature type="region of interest" description="Disordered" evidence="2">
    <location>
        <begin position="214"/>
        <end position="236"/>
    </location>
</feature>
<evidence type="ECO:0000259" key="3">
    <source>
        <dbReference type="SMART" id="SM00385"/>
    </source>
</evidence>
<dbReference type="OrthoDB" id="25002at2759"/>
<feature type="domain" description="Cyclin-like" evidence="3">
    <location>
        <begin position="149"/>
        <end position="262"/>
    </location>
</feature>
<evidence type="ECO:0000256" key="2">
    <source>
        <dbReference type="SAM" id="MobiDB-lite"/>
    </source>
</evidence>
<dbReference type="GO" id="GO:0006357">
    <property type="term" value="P:regulation of transcription by RNA polymerase II"/>
    <property type="evidence" value="ECO:0007669"/>
    <property type="project" value="InterPro"/>
</dbReference>
<accession>A0A0C9X8W1</accession>
<protein>
    <recommendedName>
        <fullName evidence="3">Cyclin-like domain-containing protein</fullName>
    </recommendedName>
</protein>
<keyword evidence="1" id="KW-0195">Cyclin</keyword>
<dbReference type="AlphaFoldDB" id="A0A0C9X8W1"/>
<dbReference type="EMBL" id="KN838541">
    <property type="protein sequence ID" value="KIK08655.1"/>
    <property type="molecule type" value="Genomic_DNA"/>
</dbReference>
<reference evidence="5" key="2">
    <citation type="submission" date="2015-01" db="EMBL/GenBank/DDBJ databases">
        <title>Evolutionary Origins and Diversification of the Mycorrhizal Mutualists.</title>
        <authorList>
            <consortium name="DOE Joint Genome Institute"/>
            <consortium name="Mycorrhizal Genomics Consortium"/>
            <person name="Kohler A."/>
            <person name="Kuo A."/>
            <person name="Nagy L.G."/>
            <person name="Floudas D."/>
            <person name="Copeland A."/>
            <person name="Barry K.W."/>
            <person name="Cichocki N."/>
            <person name="Veneault-Fourrey C."/>
            <person name="LaButti K."/>
            <person name="Lindquist E.A."/>
            <person name="Lipzen A."/>
            <person name="Lundell T."/>
            <person name="Morin E."/>
            <person name="Murat C."/>
            <person name="Riley R."/>
            <person name="Ohm R."/>
            <person name="Sun H."/>
            <person name="Tunlid A."/>
            <person name="Henrissat B."/>
            <person name="Grigoriev I.V."/>
            <person name="Hibbett D.S."/>
            <person name="Martin F."/>
        </authorList>
    </citation>
    <scope>NUCLEOTIDE SEQUENCE [LARGE SCALE GENOMIC DNA]</scope>
    <source>
        <strain evidence="5">LaAM-08-1</strain>
    </source>
</reference>
<dbReference type="InterPro" id="IPR036915">
    <property type="entry name" value="Cyclin-like_sf"/>
</dbReference>
<feature type="region of interest" description="Disordered" evidence="2">
    <location>
        <begin position="315"/>
        <end position="336"/>
    </location>
</feature>
<dbReference type="PANTHER" id="PTHR10026">
    <property type="entry name" value="CYCLIN"/>
    <property type="match status" value="1"/>
</dbReference>
<dbReference type="InterPro" id="IPR013763">
    <property type="entry name" value="Cyclin-like_dom"/>
</dbReference>
<feature type="compositionally biased region" description="Polar residues" evidence="2">
    <location>
        <begin position="322"/>
        <end position="336"/>
    </location>
</feature>
<dbReference type="HOGENOM" id="CLU_022000_4_0_1"/>